<reference evidence="7 8" key="1">
    <citation type="journal article" date="2019" name="Int. J. Syst. Evol. Microbiol.">
        <title>The Global Catalogue of Microorganisms (GCM) 10K type strain sequencing project: providing services to taxonomists for standard genome sequencing and annotation.</title>
        <authorList>
            <consortium name="The Broad Institute Genomics Platform"/>
            <consortium name="The Broad Institute Genome Sequencing Center for Infectious Disease"/>
            <person name="Wu L."/>
            <person name="Ma J."/>
        </authorList>
    </citation>
    <scope>NUCLEOTIDE SEQUENCE [LARGE SCALE GENOMIC DNA]</scope>
    <source>
        <strain evidence="7 8">DT31</strain>
    </source>
</reference>
<dbReference type="InterPro" id="IPR028974">
    <property type="entry name" value="TSP_type-3_rpt"/>
</dbReference>
<dbReference type="PROSITE" id="PS00018">
    <property type="entry name" value="EF_HAND_1"/>
    <property type="match status" value="1"/>
</dbReference>
<dbReference type="PANTHER" id="PTHR37467">
    <property type="entry name" value="EXPORTED CALCIUM-BINDING GLYCOPROTEIN-RELATED"/>
    <property type="match status" value="1"/>
</dbReference>
<feature type="compositionally biased region" description="Basic and acidic residues" evidence="5">
    <location>
        <begin position="629"/>
        <end position="642"/>
    </location>
</feature>
<keyword evidence="8" id="KW-1185">Reference proteome</keyword>
<keyword evidence="2" id="KW-0964">Secreted</keyword>
<feature type="region of interest" description="Disordered" evidence="5">
    <location>
        <begin position="201"/>
        <end position="267"/>
    </location>
</feature>
<feature type="compositionally biased region" description="Low complexity" evidence="5">
    <location>
        <begin position="526"/>
        <end position="552"/>
    </location>
</feature>
<feature type="domain" description="DUF7343" evidence="6">
    <location>
        <begin position="567"/>
        <end position="627"/>
    </location>
</feature>
<evidence type="ECO:0000259" key="6">
    <source>
        <dbReference type="Pfam" id="PF24034"/>
    </source>
</evidence>
<feature type="compositionally biased region" description="Basic and acidic residues" evidence="5">
    <location>
        <begin position="220"/>
        <end position="229"/>
    </location>
</feature>
<dbReference type="Pfam" id="PF18884">
    <property type="entry name" value="TSP3_bac"/>
    <property type="match status" value="10"/>
</dbReference>
<keyword evidence="3" id="KW-0732">Signal</keyword>
<dbReference type="EMBL" id="JBHTAH010000013">
    <property type="protein sequence ID" value="MFC7070665.1"/>
    <property type="molecule type" value="Genomic_DNA"/>
</dbReference>
<keyword evidence="4" id="KW-0106">Calcium</keyword>
<feature type="compositionally biased region" description="Polar residues" evidence="5">
    <location>
        <begin position="248"/>
        <end position="257"/>
    </location>
</feature>
<dbReference type="InterPro" id="IPR018247">
    <property type="entry name" value="EF_Hand_1_Ca_BS"/>
</dbReference>
<feature type="region of interest" description="Disordered" evidence="5">
    <location>
        <begin position="496"/>
        <end position="552"/>
    </location>
</feature>
<dbReference type="Pfam" id="PF24034">
    <property type="entry name" value="DUF7343"/>
    <property type="match status" value="1"/>
</dbReference>
<gene>
    <name evidence="7" type="ORF">ACFQL9_13505</name>
</gene>
<dbReference type="InterPro" id="IPR036390">
    <property type="entry name" value="WH_DNA-bd_sf"/>
</dbReference>
<sequence length="642" mass="65396">MSQRTSGGPVGPTVIVVVASLALLGAVVGGVTAAGPGAASLATGEVTVADSGFADENVVLERDGAVYVWADEPARFSMTLETGGGDGEGYYEACLRSRTGDGSTREIACESLVLSGGTTTEVTFQVDSWTGAGPGPRTVEGVVTAETLDAEVAANVSQSVVVIRKDADPDGDGATTRREVAAGTDFAVADTDGDGLSDGLELDTYGTDPLVVDTDGDGLSDGREVEETRTNPTGTDTDGDGLSDSREVLNTSTSPTRVDTDGDGLQDGREVRVHQTDPTAVDTDGDGLVDGREVTVHDTNPLVADTDGDGLTDTHEIHGTGTNPNAADTDGDGLTDGEEVHDTRTDPTTADTDGDGVPDGREVGEYGTDPLVVDTDGDGLSDGRELNAFGTDPLSADSDGDGTPDAREVNSGPVPPWVAVYATPLAATLGPLLLGGVAYATRRLWLPRVPERLRRLVREDPAVQNLVAAFPSNRVERVRDAVGGVGRRVDEAARAARDAAVDPGSGSAATEADGGHSVDAAESRDGGATAAATTAAADGDSGEADGSAAAATGAETTADAVASDRVLTPAETVTSVLAANGGRLKQSEIVDRTGWSKSKVSRTLSRMDEDGAIEKTTIGRGNVISLPDHAPEGARSPFEDDR</sequence>
<evidence type="ECO:0000256" key="4">
    <source>
        <dbReference type="ARBA" id="ARBA00022837"/>
    </source>
</evidence>
<comment type="caution">
    <text evidence="7">The sequence shown here is derived from an EMBL/GenBank/DDBJ whole genome shotgun (WGS) entry which is preliminary data.</text>
</comment>
<accession>A0ABD5WDV8</accession>
<proteinExistence type="predicted"/>
<evidence type="ECO:0000313" key="7">
    <source>
        <dbReference type="EMBL" id="MFC7070665.1"/>
    </source>
</evidence>
<dbReference type="InterPro" id="IPR053180">
    <property type="entry name" value="Ca-binding_acidic-repeat"/>
</dbReference>
<feature type="region of interest" description="Disordered" evidence="5">
    <location>
        <begin position="619"/>
        <end position="642"/>
    </location>
</feature>
<protein>
    <submittedName>
        <fullName evidence="7">Binary toxin-like calcium binding domain-containing protein</fullName>
    </submittedName>
</protein>
<name>A0ABD5WDV8_9EURY</name>
<evidence type="ECO:0000256" key="5">
    <source>
        <dbReference type="SAM" id="MobiDB-lite"/>
    </source>
</evidence>
<dbReference type="PANTHER" id="PTHR37467:SF1">
    <property type="entry name" value="EXPORTED CALCIUM-BINDING GLYCOPROTEIN"/>
    <property type="match status" value="1"/>
</dbReference>
<dbReference type="Gene3D" id="1.10.10.10">
    <property type="entry name" value="Winged helix-like DNA-binding domain superfamily/Winged helix DNA-binding domain"/>
    <property type="match status" value="1"/>
</dbReference>
<evidence type="ECO:0000256" key="1">
    <source>
        <dbReference type="ARBA" id="ARBA00004613"/>
    </source>
</evidence>
<dbReference type="AlphaFoldDB" id="A0ABD5WDV8"/>
<evidence type="ECO:0000313" key="8">
    <source>
        <dbReference type="Proteomes" id="UP001596461"/>
    </source>
</evidence>
<dbReference type="InterPro" id="IPR036388">
    <property type="entry name" value="WH-like_DNA-bd_sf"/>
</dbReference>
<dbReference type="SUPFAM" id="SSF46785">
    <property type="entry name" value="Winged helix' DNA-binding domain"/>
    <property type="match status" value="1"/>
</dbReference>
<dbReference type="SUPFAM" id="SSF103647">
    <property type="entry name" value="TSP type-3 repeat"/>
    <property type="match status" value="1"/>
</dbReference>
<dbReference type="InterPro" id="IPR055767">
    <property type="entry name" value="DUF7343"/>
</dbReference>
<dbReference type="InterPro" id="IPR059100">
    <property type="entry name" value="TSP3_bac"/>
</dbReference>
<comment type="subcellular location">
    <subcellularLocation>
        <location evidence="1">Secreted</location>
    </subcellularLocation>
</comment>
<feature type="region of interest" description="Disordered" evidence="5">
    <location>
        <begin position="317"/>
        <end position="411"/>
    </location>
</feature>
<evidence type="ECO:0000256" key="2">
    <source>
        <dbReference type="ARBA" id="ARBA00022525"/>
    </source>
</evidence>
<evidence type="ECO:0000256" key="3">
    <source>
        <dbReference type="ARBA" id="ARBA00022729"/>
    </source>
</evidence>
<dbReference type="Proteomes" id="UP001596461">
    <property type="component" value="Unassembled WGS sequence"/>
</dbReference>
<dbReference type="RefSeq" id="WP_390210952.1">
    <property type="nucleotide sequence ID" value="NZ_JBHTAH010000013.1"/>
</dbReference>
<organism evidence="7 8">
    <name type="scientific">Halobaculum lipolyticum</name>
    <dbReference type="NCBI Taxonomy" id="3032001"/>
    <lineage>
        <taxon>Archaea</taxon>
        <taxon>Methanobacteriati</taxon>
        <taxon>Methanobacteriota</taxon>
        <taxon>Stenosarchaea group</taxon>
        <taxon>Halobacteria</taxon>
        <taxon>Halobacteriales</taxon>
        <taxon>Haloferacaceae</taxon>
        <taxon>Halobaculum</taxon>
    </lineage>
</organism>
<feature type="compositionally biased region" description="Basic and acidic residues" evidence="5">
    <location>
        <begin position="513"/>
        <end position="525"/>
    </location>
</feature>
<dbReference type="Gene3D" id="4.10.1080.10">
    <property type="entry name" value="TSP type-3 repeat"/>
    <property type="match status" value="2"/>
</dbReference>